<reference evidence="2 3" key="1">
    <citation type="submission" date="2009-01" db="EMBL/GenBank/DDBJ databases">
        <authorList>
            <person name="Fulton L."/>
            <person name="Clifton S."/>
            <person name="Chinwalla A.T."/>
            <person name="Mitreva M."/>
            <person name="Sodergren E."/>
            <person name="Weinstock G."/>
            <person name="Clifton S."/>
            <person name="Dooling D.J."/>
            <person name="Fulton B."/>
            <person name="Minx P."/>
            <person name="Pepin K.H."/>
            <person name="Johnson M."/>
            <person name="Bhonagiri V."/>
            <person name="Nash W.E."/>
            <person name="Mardis E.R."/>
            <person name="Wilson R.K."/>
        </authorList>
    </citation>
    <scope>NUCLEOTIDE SEQUENCE [LARGE SCALE GENOMIC DNA]</scope>
    <source>
        <strain evidence="2 3">ATCC 33806</strain>
    </source>
</reference>
<evidence type="ECO:0000313" key="3">
    <source>
        <dbReference type="Proteomes" id="UP000006247"/>
    </source>
</evidence>
<comment type="caution">
    <text evidence="2">The sequence shown here is derived from an EMBL/GenBank/DDBJ whole genome shotgun (WGS) entry which is preliminary data.</text>
</comment>
<proteinExistence type="predicted"/>
<dbReference type="HOGENOM" id="CLU_3134637_0_0_11"/>
<keyword evidence="1" id="KW-0812">Transmembrane</keyword>
<dbReference type="EMBL" id="ACEB01000046">
    <property type="protein sequence ID" value="EEG25775.1"/>
    <property type="molecule type" value="Genomic_DNA"/>
</dbReference>
<sequence>MTIEYIRLPYLVVTILTTIYGLIFGKFSWFTYRNLLVNSASISPRFVLH</sequence>
<name>C0E6R5_9CORY</name>
<keyword evidence="1" id="KW-1133">Transmembrane helix</keyword>
<accession>C0E6R5</accession>
<evidence type="ECO:0000313" key="2">
    <source>
        <dbReference type="EMBL" id="EEG25775.1"/>
    </source>
</evidence>
<keyword evidence="1" id="KW-0472">Membrane</keyword>
<dbReference type="Proteomes" id="UP000006247">
    <property type="component" value="Unassembled WGS sequence"/>
</dbReference>
<gene>
    <name evidence="2" type="ORF">CORMATOL_02703</name>
</gene>
<feature type="transmembrane region" description="Helical" evidence="1">
    <location>
        <begin position="6"/>
        <end position="25"/>
    </location>
</feature>
<protein>
    <submittedName>
        <fullName evidence="2">Uncharacterized protein</fullName>
    </submittedName>
</protein>
<dbReference type="AlphaFoldDB" id="C0E6R5"/>
<organism evidence="2 3">
    <name type="scientific">Corynebacterium matruchotii ATCC 33806</name>
    <dbReference type="NCBI Taxonomy" id="566549"/>
    <lineage>
        <taxon>Bacteria</taxon>
        <taxon>Bacillati</taxon>
        <taxon>Actinomycetota</taxon>
        <taxon>Actinomycetes</taxon>
        <taxon>Mycobacteriales</taxon>
        <taxon>Corynebacteriaceae</taxon>
        <taxon>Corynebacterium</taxon>
    </lineage>
</organism>
<evidence type="ECO:0000256" key="1">
    <source>
        <dbReference type="SAM" id="Phobius"/>
    </source>
</evidence>